<evidence type="ECO:0000256" key="7">
    <source>
        <dbReference type="ARBA" id="ARBA00022719"/>
    </source>
</evidence>
<keyword evidence="11 19" id="KW-1133">Transmembrane helix</keyword>
<proteinExistence type="inferred from homology"/>
<geneLocation type="plastid" evidence="23"/>
<keyword evidence="8" id="KW-0521">NADP</keyword>
<evidence type="ECO:0000256" key="13">
    <source>
        <dbReference type="ARBA" id="ARBA00023078"/>
    </source>
</evidence>
<dbReference type="GO" id="GO:0003954">
    <property type="term" value="F:NADH dehydrogenase activity"/>
    <property type="evidence" value="ECO:0007669"/>
    <property type="project" value="TreeGrafter"/>
</dbReference>
<keyword evidence="10" id="KW-1278">Translocase</keyword>
<comment type="catalytic activity">
    <reaction evidence="18">
        <text>a plastoquinone + NADH + (n+1) H(+)(in) = a plastoquinol + NAD(+) + n H(+)(out)</text>
        <dbReference type="Rhea" id="RHEA:42608"/>
        <dbReference type="Rhea" id="RHEA-COMP:9561"/>
        <dbReference type="Rhea" id="RHEA-COMP:9562"/>
        <dbReference type="ChEBI" id="CHEBI:15378"/>
        <dbReference type="ChEBI" id="CHEBI:17757"/>
        <dbReference type="ChEBI" id="CHEBI:57540"/>
        <dbReference type="ChEBI" id="CHEBI:57945"/>
        <dbReference type="ChEBI" id="CHEBI:62192"/>
    </reaction>
</comment>
<protein>
    <recommendedName>
        <fullName evidence="5">NAD(P)H-quinone oxidoreductase subunit 5, chloroplastic</fullName>
    </recommendedName>
    <alternativeName>
        <fullName evidence="16">NAD(P)H dehydrogenase subunit 5</fullName>
    </alternativeName>
    <alternativeName>
        <fullName evidence="15">NADH-plastoquinone oxidoreductase subunit 5</fullName>
    </alternativeName>
</protein>
<keyword evidence="12" id="KW-0520">NAD</keyword>
<reference evidence="23" key="1">
    <citation type="journal article" date="2018" name="New Phytol.">
        <title>Lycophyte plastid genomics: extreme variation in GC, gene and intron content and multiple inversions between a direct and inverted orientation of the rRNA repeat.</title>
        <authorList>
            <person name="Mower J.P."/>
            <person name="Ma P.F."/>
            <person name="Grewe F."/>
            <person name="Taylor A."/>
            <person name="Michael T.P."/>
            <person name="VanBuren R."/>
            <person name="Qiu Y.L."/>
        </authorList>
    </citation>
    <scope>NUCLEOTIDE SEQUENCE</scope>
</reference>
<evidence type="ECO:0000256" key="8">
    <source>
        <dbReference type="ARBA" id="ARBA00022857"/>
    </source>
</evidence>
<evidence type="ECO:0000256" key="19">
    <source>
        <dbReference type="SAM" id="Phobius"/>
    </source>
</evidence>
<feature type="domain" description="NADH:ubiquinone/plastoquinone oxidoreductase chloroplast chain 5 C-terminal" evidence="22">
    <location>
        <begin position="447"/>
        <end position="668"/>
    </location>
</feature>
<keyword evidence="23" id="KW-0934">Plastid</keyword>
<feature type="transmembrane region" description="Helical" evidence="19">
    <location>
        <begin position="706"/>
        <end position="724"/>
    </location>
</feature>
<evidence type="ECO:0000256" key="6">
    <source>
        <dbReference type="ARBA" id="ARBA00022692"/>
    </source>
</evidence>
<evidence type="ECO:0000256" key="15">
    <source>
        <dbReference type="ARBA" id="ARBA00029876"/>
    </source>
</evidence>
<feature type="transmembrane region" description="Helical" evidence="19">
    <location>
        <begin position="6"/>
        <end position="27"/>
    </location>
</feature>
<keyword evidence="7" id="KW-0874">Quinone</keyword>
<dbReference type="Pfam" id="PF00662">
    <property type="entry name" value="Proton_antipo_N"/>
    <property type="match status" value="1"/>
</dbReference>
<evidence type="ECO:0000256" key="3">
    <source>
        <dbReference type="ARBA" id="ARBA00008200"/>
    </source>
</evidence>
<dbReference type="PANTHER" id="PTHR42829">
    <property type="entry name" value="NADH-UBIQUINONE OXIDOREDUCTASE CHAIN 5"/>
    <property type="match status" value="1"/>
</dbReference>
<comment type="catalytic activity">
    <reaction evidence="17">
        <text>a plastoquinone + NADPH + (n+1) H(+)(in) = a plastoquinol + NADP(+) + n H(+)(out)</text>
        <dbReference type="Rhea" id="RHEA:42612"/>
        <dbReference type="Rhea" id="RHEA-COMP:9561"/>
        <dbReference type="Rhea" id="RHEA-COMP:9562"/>
        <dbReference type="ChEBI" id="CHEBI:15378"/>
        <dbReference type="ChEBI" id="CHEBI:17757"/>
        <dbReference type="ChEBI" id="CHEBI:57783"/>
        <dbReference type="ChEBI" id="CHEBI:58349"/>
        <dbReference type="ChEBI" id="CHEBI:62192"/>
    </reaction>
</comment>
<organism evidence="23">
    <name type="scientific">Selaginella kraussiana</name>
    <dbReference type="NCBI Taxonomy" id="81964"/>
    <lineage>
        <taxon>Eukaryota</taxon>
        <taxon>Viridiplantae</taxon>
        <taxon>Streptophyta</taxon>
        <taxon>Embryophyta</taxon>
        <taxon>Tracheophyta</taxon>
        <taxon>Lycopodiopsida</taxon>
        <taxon>Selaginellales</taxon>
        <taxon>Selaginellaceae</taxon>
        <taxon>Selaginella</taxon>
    </lineage>
</organism>
<evidence type="ECO:0000259" key="21">
    <source>
        <dbReference type="Pfam" id="PF00662"/>
    </source>
</evidence>
<sequence>MEFIYQYAWMVPLFPPAPVLMGLGLLIRPAATRISRRTYASICAFLLSLAMFLPSRIAWRQIAGDPIYRYLWARAYNENVALEVGYSTDPLTSIMLVLVTTMGVMVMIHSGSYMCHDQGYLRFSAHLSPSNAPMLGLVISPNLIQIHMFRELVGMCSYPLIGSRSTRAGAANACQKAFITNRVGDLGLLPGVLGPCWTTGSSEYGESSTRCNDLITDRGVCLFPAIPCAAPMSMGPAAKSAQIPLHIWLPDAMEGPTPISALIHAATMVVAGIFLVARMFPSFEAPPPTMSLISWVGSATASVGATIALAHRDSKRVLAYPTMSQPGYMMLALGVGPYRAAMFHVITHAHSKALVPLGPGSVIHPVEPVAGHRPDMSQDMALVGGIRKRMPITGTAFPLGTLPPRGVPPLACFRSKEEILGASWSYSPAPGWMAWFTAGSTGSYTPRMYLLTFEGDYRANLSGPAPPASAWEEIRHRALPEGQAGRRSTPAVGSILEQSVDHSSHHSMSTAAHTVISPLALKYDTISRPKESGDLMLSPLVVPAVPTLAVGFIGVPRPGLQGFDLLSDWLDPLRSQPQMTVVTSGSWPPDLPPGTITPVAIVLSGTLIAYISYGPGRPRVRLPREINSEVGETLGHLSSHPYAWSYYRGYVDRYHDLAFGGVQVLAKTAPTSDNQIIDGLVNGAGVLGPLGGEGLRYGEGGRISHYLHGLVFCTLVLSTIVTGYKHGSLIW</sequence>
<evidence type="ECO:0000256" key="10">
    <source>
        <dbReference type="ARBA" id="ARBA00022967"/>
    </source>
</evidence>
<dbReference type="AlphaFoldDB" id="A0A3Q9R204"/>
<comment type="similarity">
    <text evidence="3">Belongs to the complex I subunit 5 family.</text>
</comment>
<dbReference type="InterPro" id="IPR001750">
    <property type="entry name" value="ND/Mrp_TM"/>
</dbReference>
<dbReference type="Pfam" id="PF01010">
    <property type="entry name" value="Proton_antipo_C"/>
    <property type="match status" value="1"/>
</dbReference>
<evidence type="ECO:0000256" key="16">
    <source>
        <dbReference type="ARBA" id="ARBA00031649"/>
    </source>
</evidence>
<evidence type="ECO:0000256" key="12">
    <source>
        <dbReference type="ARBA" id="ARBA00023027"/>
    </source>
</evidence>
<evidence type="ECO:0000256" key="18">
    <source>
        <dbReference type="ARBA" id="ARBA00048026"/>
    </source>
</evidence>
<comment type="subunit">
    <text evidence="4">NDH is composed of at least 16 different subunits, 5 of which are encoded in the nucleus.</text>
</comment>
<keyword evidence="14 19" id="KW-0472">Membrane</keyword>
<evidence type="ECO:0000256" key="11">
    <source>
        <dbReference type="ARBA" id="ARBA00022989"/>
    </source>
</evidence>
<keyword evidence="6 19" id="KW-0812">Transmembrane</keyword>
<feature type="transmembrane region" description="Helical" evidence="19">
    <location>
        <begin position="261"/>
        <end position="280"/>
    </location>
</feature>
<feature type="transmembrane region" description="Helical" evidence="19">
    <location>
        <begin position="595"/>
        <end position="613"/>
    </location>
</feature>
<evidence type="ECO:0000256" key="17">
    <source>
        <dbReference type="ARBA" id="ARBA00047726"/>
    </source>
</evidence>
<feature type="transmembrane region" description="Helical" evidence="19">
    <location>
        <begin position="39"/>
        <end position="59"/>
    </location>
</feature>
<evidence type="ECO:0000256" key="14">
    <source>
        <dbReference type="ARBA" id="ARBA00023136"/>
    </source>
</evidence>
<feature type="transmembrane region" description="Helical" evidence="19">
    <location>
        <begin position="535"/>
        <end position="555"/>
    </location>
</feature>
<evidence type="ECO:0000256" key="2">
    <source>
        <dbReference type="ARBA" id="ARBA00004454"/>
    </source>
</evidence>
<dbReference type="InterPro" id="IPR001516">
    <property type="entry name" value="Proton_antipo_N"/>
</dbReference>
<dbReference type="EMBL" id="MH549643">
    <property type="protein sequence ID" value="AZU95770.1"/>
    <property type="molecule type" value="Genomic_DNA"/>
</dbReference>
<name>A0A3Q9R204_9TRAC</name>
<dbReference type="InterPro" id="IPR002128">
    <property type="entry name" value="NADH_UbQ_OxRdtase_chlpt_su5_C"/>
</dbReference>
<dbReference type="PANTHER" id="PTHR42829:SF2">
    <property type="entry name" value="NADH-UBIQUINONE OXIDOREDUCTASE CHAIN 5"/>
    <property type="match status" value="1"/>
</dbReference>
<dbReference type="PRINTS" id="PR01435">
    <property type="entry name" value="NPOXDRDTASE5"/>
</dbReference>
<accession>A0A3Q9R204</accession>
<evidence type="ECO:0000259" key="22">
    <source>
        <dbReference type="Pfam" id="PF01010"/>
    </source>
</evidence>
<dbReference type="GO" id="GO:0008137">
    <property type="term" value="F:NADH dehydrogenase (ubiquinone) activity"/>
    <property type="evidence" value="ECO:0007669"/>
    <property type="project" value="InterPro"/>
</dbReference>
<feature type="transmembrane region" description="Helical" evidence="19">
    <location>
        <begin position="292"/>
        <end position="310"/>
    </location>
</feature>
<evidence type="ECO:0000256" key="9">
    <source>
        <dbReference type="ARBA" id="ARBA00022957"/>
    </source>
</evidence>
<dbReference type="Pfam" id="PF00361">
    <property type="entry name" value="Proton_antipo_M"/>
    <property type="match status" value="1"/>
</dbReference>
<dbReference type="Gene3D" id="1.20.5.2700">
    <property type="match status" value="1"/>
</dbReference>
<dbReference type="PRINTS" id="PR01434">
    <property type="entry name" value="NADHDHGNASE5"/>
</dbReference>
<dbReference type="GO" id="GO:0009535">
    <property type="term" value="C:chloroplast thylakoid membrane"/>
    <property type="evidence" value="ECO:0007669"/>
    <property type="project" value="UniProtKB-SubCell"/>
</dbReference>
<dbReference type="GeneID" id="39109958"/>
<dbReference type="GO" id="GO:0042773">
    <property type="term" value="P:ATP synthesis coupled electron transport"/>
    <property type="evidence" value="ECO:0007669"/>
    <property type="project" value="InterPro"/>
</dbReference>
<evidence type="ECO:0000313" key="23">
    <source>
        <dbReference type="EMBL" id="AZU95770.1"/>
    </source>
</evidence>
<dbReference type="RefSeq" id="YP_009555653.1">
    <property type="nucleotide sequence ID" value="NC_040926.1"/>
</dbReference>
<comment type="subcellular location">
    <subcellularLocation>
        <location evidence="2">Plastid</location>
        <location evidence="2">Chloroplast thylakoid membrane</location>
        <topology evidence="2">Multi-pass membrane protein</topology>
    </subcellularLocation>
</comment>
<keyword evidence="9" id="KW-0618">Plastoquinone</keyword>
<evidence type="ECO:0000256" key="1">
    <source>
        <dbReference type="ARBA" id="ARBA00004059"/>
    </source>
</evidence>
<evidence type="ECO:0000256" key="5">
    <source>
        <dbReference type="ARBA" id="ARBA00018648"/>
    </source>
</evidence>
<feature type="domain" description="NADH:quinone oxidoreductase/Mrp antiporter transmembrane" evidence="20">
    <location>
        <begin position="140"/>
        <end position="436"/>
    </location>
</feature>
<dbReference type="InterPro" id="IPR003945">
    <property type="entry name" value="NU5C-like"/>
</dbReference>
<evidence type="ECO:0000259" key="20">
    <source>
        <dbReference type="Pfam" id="PF00361"/>
    </source>
</evidence>
<gene>
    <name evidence="23" type="primary">ndhF</name>
</gene>
<feature type="domain" description="NADH-Ubiquinone oxidoreductase (complex I) chain 5 N-terminal" evidence="21">
    <location>
        <begin position="79"/>
        <end position="123"/>
    </location>
</feature>
<evidence type="ECO:0000256" key="4">
    <source>
        <dbReference type="ARBA" id="ARBA00011199"/>
    </source>
</evidence>
<dbReference type="GO" id="GO:0015990">
    <property type="term" value="P:electron transport coupled proton transport"/>
    <property type="evidence" value="ECO:0007669"/>
    <property type="project" value="TreeGrafter"/>
</dbReference>
<dbReference type="GO" id="GO:0048038">
    <property type="term" value="F:quinone binding"/>
    <property type="evidence" value="ECO:0007669"/>
    <property type="project" value="UniProtKB-KW"/>
</dbReference>
<comment type="function">
    <text evidence="1">NDH shuttles electrons from NAD(P)H:plastoquinone, via FMN and iron-sulfur (Fe-S) centers, to quinones in the photosynthetic chain and possibly in a chloroplast respiratory chain. The immediate electron acceptor for the enzyme in this species is believed to be plastoquinone. Couples the redox reaction to proton translocation, and thus conserves the redox energy in a proton gradient.</text>
</comment>
<keyword evidence="13" id="KW-0793">Thylakoid</keyword>
<feature type="transmembrane region" description="Helical" evidence="19">
    <location>
        <begin position="94"/>
        <end position="115"/>
    </location>
</feature>